<evidence type="ECO:0000256" key="2">
    <source>
        <dbReference type="ARBA" id="ARBA00024325"/>
    </source>
</evidence>
<dbReference type="AlphaFoldDB" id="A0AAJ1T1D9"/>
<dbReference type="RefSeq" id="WP_307256866.1">
    <property type="nucleotide sequence ID" value="NZ_JAUSUC010000011.1"/>
</dbReference>
<dbReference type="InterPro" id="IPR012851">
    <property type="entry name" value="Spore_coat_CotF-like"/>
</dbReference>
<keyword evidence="4" id="KW-0167">Capsid protein</keyword>
<accession>A0AAJ1T1D9</accession>
<dbReference type="PANTHER" id="PTHR39183">
    <property type="entry name" value="SPORE COAT PROTEIN F-LIKE PROTEIN YHCQ"/>
    <property type="match status" value="1"/>
</dbReference>
<dbReference type="Pfam" id="PF07875">
    <property type="entry name" value="Coat_F"/>
    <property type="match status" value="1"/>
</dbReference>
<keyword evidence="5" id="KW-1185">Reference proteome</keyword>
<gene>
    <name evidence="4" type="ORF">J2S13_001268</name>
</gene>
<evidence type="ECO:0000256" key="1">
    <source>
        <dbReference type="ARBA" id="ARBA00022969"/>
    </source>
</evidence>
<dbReference type="Gene3D" id="1.20.1260.10">
    <property type="match status" value="1"/>
</dbReference>
<comment type="caution">
    <text evidence="4">The sequence shown here is derived from an EMBL/GenBank/DDBJ whole genome shotgun (WGS) entry which is preliminary data.</text>
</comment>
<evidence type="ECO:0000313" key="5">
    <source>
        <dbReference type="Proteomes" id="UP001237207"/>
    </source>
</evidence>
<evidence type="ECO:0000313" key="4">
    <source>
        <dbReference type="EMBL" id="MDQ0214871.1"/>
    </source>
</evidence>
<comment type="subcellular location">
    <subcellularLocation>
        <location evidence="2">Spore coat</location>
    </subcellularLocation>
</comment>
<comment type="similarity">
    <text evidence="3">Belongs to the CotF family.</text>
</comment>
<dbReference type="EMBL" id="JAUSUC010000011">
    <property type="protein sequence ID" value="MDQ0214871.1"/>
    <property type="molecule type" value="Genomic_DNA"/>
</dbReference>
<proteinExistence type="inferred from homology"/>
<sequence>MTQMSTETMNHSQSIPSKYNHGGHELFDVHELLSCTINLLDQYMMLRQNVSCQELKGMIDRHYRFVSDCYNITVEALSTGQKPSHPTQTYMMQQENEVVFGMQSSQPKKPCQSISEINSEKISSQMLGLMKSAATTYAKVATEVTNPILRRMIADSVPNYIEMAYEIFLYQNKNQYYQVPQFDQQTTQQMVSGFAPSQGQVKFSTNPSGTH</sequence>
<reference evidence="4" key="1">
    <citation type="submission" date="2023-07" db="EMBL/GenBank/DDBJ databases">
        <title>Genomic Encyclopedia of Type Strains, Phase IV (KMG-IV): sequencing the most valuable type-strain genomes for metagenomic binning, comparative biology and taxonomic classification.</title>
        <authorList>
            <person name="Goeker M."/>
        </authorList>
    </citation>
    <scope>NUCLEOTIDE SEQUENCE</scope>
    <source>
        <strain evidence="4">DSM 23947</strain>
    </source>
</reference>
<keyword evidence="4" id="KW-0946">Virion</keyword>
<dbReference type="Proteomes" id="UP001237207">
    <property type="component" value="Unassembled WGS sequence"/>
</dbReference>
<evidence type="ECO:0000256" key="3">
    <source>
        <dbReference type="ARBA" id="ARBA00024344"/>
    </source>
</evidence>
<organism evidence="4 5">
    <name type="scientific">Oikeobacillus pervagus</name>
    <dbReference type="NCBI Taxonomy" id="1325931"/>
    <lineage>
        <taxon>Bacteria</taxon>
        <taxon>Bacillati</taxon>
        <taxon>Bacillota</taxon>
        <taxon>Bacilli</taxon>
        <taxon>Bacillales</taxon>
        <taxon>Bacillaceae</taxon>
        <taxon>Oikeobacillus</taxon>
    </lineage>
</organism>
<keyword evidence="1" id="KW-0749">Sporulation</keyword>
<dbReference type="PANTHER" id="PTHR39183:SF1">
    <property type="entry name" value="SPORE COAT PROTEIN F-LIKE PROTEIN YHCQ"/>
    <property type="match status" value="1"/>
</dbReference>
<dbReference type="InterPro" id="IPR012347">
    <property type="entry name" value="Ferritin-like"/>
</dbReference>
<name>A0AAJ1T1D9_9BACI</name>
<protein>
    <submittedName>
        <fullName evidence="4">Spore coat protein CotF</fullName>
    </submittedName>
</protein>
<dbReference type="GO" id="GO:0030435">
    <property type="term" value="P:sporulation resulting in formation of a cellular spore"/>
    <property type="evidence" value="ECO:0007669"/>
    <property type="project" value="UniProtKB-KW"/>
</dbReference>